<dbReference type="PROSITE" id="PS00909">
    <property type="entry name" value="MR_MLE_2"/>
    <property type="match status" value="1"/>
</dbReference>
<dbReference type="RefSeq" id="WP_188648750.1">
    <property type="nucleotide sequence ID" value="NZ_BMHQ01000012.1"/>
</dbReference>
<dbReference type="Gene3D" id="3.30.390.10">
    <property type="entry name" value="Enolase-like, N-terminal domain"/>
    <property type="match status" value="1"/>
</dbReference>
<dbReference type="GO" id="GO:0046872">
    <property type="term" value="F:metal ion binding"/>
    <property type="evidence" value="ECO:0007669"/>
    <property type="project" value="UniProtKB-KW"/>
</dbReference>
<comment type="similarity">
    <text evidence="1">Belongs to the mandelate racemase/muconate lactonizing enzyme family.</text>
</comment>
<evidence type="ECO:0000256" key="1">
    <source>
        <dbReference type="ARBA" id="ARBA00008031"/>
    </source>
</evidence>
<evidence type="ECO:0000313" key="5">
    <source>
        <dbReference type="EMBL" id="GGE26242.1"/>
    </source>
</evidence>
<organism evidence="5 6">
    <name type="scientific">Marinithermofilum abyssi</name>
    <dbReference type="NCBI Taxonomy" id="1571185"/>
    <lineage>
        <taxon>Bacteria</taxon>
        <taxon>Bacillati</taxon>
        <taxon>Bacillota</taxon>
        <taxon>Bacilli</taxon>
        <taxon>Bacillales</taxon>
        <taxon>Thermoactinomycetaceae</taxon>
        <taxon>Marinithermofilum</taxon>
    </lineage>
</organism>
<dbReference type="SFLD" id="SFLDG00180">
    <property type="entry name" value="muconate_cycloisomerase"/>
    <property type="match status" value="1"/>
</dbReference>
<protein>
    <submittedName>
        <fullName evidence="5">Mandelate racemase</fullName>
    </submittedName>
</protein>
<dbReference type="Gene3D" id="3.20.20.120">
    <property type="entry name" value="Enolase-like C-terminal domain"/>
    <property type="match status" value="1"/>
</dbReference>
<dbReference type="SFLD" id="SFLDS00001">
    <property type="entry name" value="Enolase"/>
    <property type="match status" value="1"/>
</dbReference>
<evidence type="ECO:0000259" key="4">
    <source>
        <dbReference type="SMART" id="SM00922"/>
    </source>
</evidence>
<evidence type="ECO:0000256" key="3">
    <source>
        <dbReference type="ARBA" id="ARBA00023235"/>
    </source>
</evidence>
<proteinExistence type="inferred from homology"/>
<comment type="caution">
    <text evidence="5">The sequence shown here is derived from an EMBL/GenBank/DDBJ whole genome shotgun (WGS) entry which is preliminary data.</text>
</comment>
<keyword evidence="3" id="KW-0413">Isomerase</keyword>
<dbReference type="InterPro" id="IPR013341">
    <property type="entry name" value="Mandelate_racemase_N_dom"/>
</dbReference>
<accession>A0A8J2VJ22</accession>
<reference evidence="5" key="2">
    <citation type="submission" date="2020-09" db="EMBL/GenBank/DDBJ databases">
        <authorList>
            <person name="Sun Q."/>
            <person name="Zhou Y."/>
        </authorList>
    </citation>
    <scope>NUCLEOTIDE SEQUENCE</scope>
    <source>
        <strain evidence="5">CGMCC 1.15179</strain>
    </source>
</reference>
<dbReference type="EMBL" id="BMHQ01000012">
    <property type="protein sequence ID" value="GGE26242.1"/>
    <property type="molecule type" value="Genomic_DNA"/>
</dbReference>
<feature type="domain" description="Mandelate racemase/muconate lactonizing enzyme C-terminal" evidence="4">
    <location>
        <begin position="151"/>
        <end position="246"/>
    </location>
</feature>
<dbReference type="Pfam" id="PF13378">
    <property type="entry name" value="MR_MLE_C"/>
    <property type="match status" value="1"/>
</dbReference>
<dbReference type="SUPFAM" id="SSF54826">
    <property type="entry name" value="Enolase N-terminal domain-like"/>
    <property type="match status" value="1"/>
</dbReference>
<dbReference type="Pfam" id="PF02746">
    <property type="entry name" value="MR_MLE_N"/>
    <property type="match status" value="1"/>
</dbReference>
<dbReference type="PANTHER" id="PTHR48073:SF2">
    <property type="entry name" value="O-SUCCINYLBENZOATE SYNTHASE"/>
    <property type="match status" value="1"/>
</dbReference>
<dbReference type="SFLD" id="SFLDF00009">
    <property type="entry name" value="o-succinylbenzoate_synthase"/>
    <property type="match status" value="1"/>
</dbReference>
<sequence>MKIVQVEAFPLCLPMKRDFAISGGKVGDRAKGAPHVYVRITDEEGYTGWGEARPSHRWSEETLETVVTTVRNYLAPALAGQEVEDVEGASRQMQGEIRGGMTLGQPIAKAAVDTALHDLIGKRRGQSLAQIWLRRPCFTIPLSYLISTRSPEEAAKLARQAKEEGYRGVDVKIGSDPRRDVEIVEAVRGEAGDLFFRVDANQGYTLSQARYVVRELVRLGVDVLEQPLAAHDWTGHAALRRQSDLPIALDESVWTAGHVMQAIRLEACDMVVVKLTKMGGLQEAKRCGEIAAAAGLQLLGGGLTESSIGLAASAHLFHELGIDTPVDLNGPFFLAEDPVREPIIVQNGEALLPAGPGHGCTVEMKALKKLAWSGDGT</sequence>
<dbReference type="InterPro" id="IPR029065">
    <property type="entry name" value="Enolase_C-like"/>
</dbReference>
<keyword evidence="6" id="KW-1185">Reference proteome</keyword>
<dbReference type="SMART" id="SM00922">
    <property type="entry name" value="MR_MLE"/>
    <property type="match status" value="1"/>
</dbReference>
<name>A0A8J2VJ22_9BACL</name>
<evidence type="ECO:0000313" key="6">
    <source>
        <dbReference type="Proteomes" id="UP000625210"/>
    </source>
</evidence>
<dbReference type="InterPro" id="IPR036849">
    <property type="entry name" value="Enolase-like_C_sf"/>
</dbReference>
<dbReference type="InterPro" id="IPR029017">
    <property type="entry name" value="Enolase-like_N"/>
</dbReference>
<gene>
    <name evidence="5" type="ORF">GCM10011571_30510</name>
</gene>
<dbReference type="Proteomes" id="UP000625210">
    <property type="component" value="Unassembled WGS sequence"/>
</dbReference>
<dbReference type="PANTHER" id="PTHR48073">
    <property type="entry name" value="O-SUCCINYLBENZOATE SYNTHASE-RELATED"/>
    <property type="match status" value="1"/>
</dbReference>
<dbReference type="SUPFAM" id="SSF51604">
    <property type="entry name" value="Enolase C-terminal domain-like"/>
    <property type="match status" value="1"/>
</dbReference>
<dbReference type="InterPro" id="IPR013342">
    <property type="entry name" value="Mandelate_racemase_C"/>
</dbReference>
<dbReference type="GO" id="GO:0009063">
    <property type="term" value="P:amino acid catabolic process"/>
    <property type="evidence" value="ECO:0007669"/>
    <property type="project" value="InterPro"/>
</dbReference>
<dbReference type="AlphaFoldDB" id="A0A8J2VJ22"/>
<reference evidence="5" key="1">
    <citation type="journal article" date="2014" name="Int. J. Syst. Evol. Microbiol.">
        <title>Complete genome sequence of Corynebacterium casei LMG S-19264T (=DSM 44701T), isolated from a smear-ripened cheese.</title>
        <authorList>
            <consortium name="US DOE Joint Genome Institute (JGI-PGF)"/>
            <person name="Walter F."/>
            <person name="Albersmeier A."/>
            <person name="Kalinowski J."/>
            <person name="Ruckert C."/>
        </authorList>
    </citation>
    <scope>NUCLEOTIDE SEQUENCE</scope>
    <source>
        <strain evidence="5">CGMCC 1.15179</strain>
    </source>
</reference>
<keyword evidence="2" id="KW-0479">Metal-binding</keyword>
<dbReference type="InterPro" id="IPR018110">
    <property type="entry name" value="Mandel_Rmase/mucon_lact_enz_CS"/>
</dbReference>
<dbReference type="GO" id="GO:0016854">
    <property type="term" value="F:racemase and epimerase activity"/>
    <property type="evidence" value="ECO:0007669"/>
    <property type="project" value="UniProtKB-ARBA"/>
</dbReference>
<evidence type="ECO:0000256" key="2">
    <source>
        <dbReference type="ARBA" id="ARBA00022723"/>
    </source>
</evidence>